<evidence type="ECO:0000256" key="1">
    <source>
        <dbReference type="SAM" id="MobiDB-lite"/>
    </source>
</evidence>
<reference evidence="4" key="1">
    <citation type="submission" date="2025-08" db="UniProtKB">
        <authorList>
            <consortium name="RefSeq"/>
        </authorList>
    </citation>
    <scope>IDENTIFICATION</scope>
    <source>
        <tissue evidence="4">Whole organism</tissue>
    </source>
</reference>
<feature type="compositionally biased region" description="Low complexity" evidence="1">
    <location>
        <begin position="93"/>
        <end position="102"/>
    </location>
</feature>
<dbReference type="Proteomes" id="UP000694843">
    <property type="component" value="Unplaced"/>
</dbReference>
<dbReference type="GeneID" id="108669004"/>
<organism evidence="3 4">
    <name type="scientific">Hyalella azteca</name>
    <name type="common">Amphipod</name>
    <dbReference type="NCBI Taxonomy" id="294128"/>
    <lineage>
        <taxon>Eukaryota</taxon>
        <taxon>Metazoa</taxon>
        <taxon>Ecdysozoa</taxon>
        <taxon>Arthropoda</taxon>
        <taxon>Crustacea</taxon>
        <taxon>Multicrustacea</taxon>
        <taxon>Malacostraca</taxon>
        <taxon>Eumalacostraca</taxon>
        <taxon>Peracarida</taxon>
        <taxon>Amphipoda</taxon>
        <taxon>Senticaudata</taxon>
        <taxon>Talitrida</taxon>
        <taxon>Talitroidea</taxon>
        <taxon>Hyalellidae</taxon>
        <taxon>Hyalella</taxon>
    </lineage>
</organism>
<evidence type="ECO:0000313" key="3">
    <source>
        <dbReference type="Proteomes" id="UP000694843"/>
    </source>
</evidence>
<evidence type="ECO:0000313" key="4">
    <source>
        <dbReference type="RefSeq" id="XP_018011778.1"/>
    </source>
</evidence>
<protein>
    <submittedName>
        <fullName evidence="4">Annexin A11</fullName>
    </submittedName>
</protein>
<keyword evidence="2" id="KW-0732">Signal</keyword>
<dbReference type="KEGG" id="hazt:108669004"/>
<keyword evidence="3" id="KW-1185">Reference proteome</keyword>
<gene>
    <name evidence="4" type="primary">LOC108669004</name>
</gene>
<dbReference type="RefSeq" id="XP_018011778.1">
    <property type="nucleotide sequence ID" value="XM_018156289.2"/>
</dbReference>
<accession>A0A8B7NDV1</accession>
<feature type="compositionally biased region" description="Pro residues" evidence="1">
    <location>
        <begin position="122"/>
        <end position="134"/>
    </location>
</feature>
<sequence>MTTNRIVIGLAVLVCHGGVQLSHADRVSSYAPPPARDYYNNYYDAYGNAAPNQRFFLGPVKGLLDKFDIFGLGKGNSLIPPFGCPPYGGGGYYQPPASSKGYPPYPPPSGPYPSRPDNYGPPAKPPGYAPPGPPAYDDHYNHHRPSDDPKTHYRPSHSTSRPVQDDKQMLNTRPHPLYG</sequence>
<dbReference type="AlphaFoldDB" id="A0A8B7NDV1"/>
<proteinExistence type="predicted"/>
<name>A0A8B7NDV1_HYAAZ</name>
<feature type="compositionally biased region" description="Basic and acidic residues" evidence="1">
    <location>
        <begin position="136"/>
        <end position="151"/>
    </location>
</feature>
<feature type="region of interest" description="Disordered" evidence="1">
    <location>
        <begin position="93"/>
        <end position="179"/>
    </location>
</feature>
<evidence type="ECO:0000256" key="2">
    <source>
        <dbReference type="SAM" id="SignalP"/>
    </source>
</evidence>
<feature type="signal peptide" evidence="2">
    <location>
        <begin position="1"/>
        <end position="24"/>
    </location>
</feature>
<feature type="compositionally biased region" description="Pro residues" evidence="1">
    <location>
        <begin position="103"/>
        <end position="114"/>
    </location>
</feature>
<feature type="chain" id="PRO_5034821292" evidence="2">
    <location>
        <begin position="25"/>
        <end position="179"/>
    </location>
</feature>